<feature type="transmembrane region" description="Helical" evidence="1">
    <location>
        <begin position="37"/>
        <end position="56"/>
    </location>
</feature>
<dbReference type="Proteomes" id="UP000048965">
    <property type="component" value="Unassembled WGS sequence"/>
</dbReference>
<gene>
    <name evidence="2" type="ORF">TPA0598_06_00140</name>
</gene>
<name>A0A0P4RB73_9ACTN</name>
<dbReference type="AlphaFoldDB" id="A0A0P4RB73"/>
<sequence length="70" mass="7897">MLRKLFWLLCGIVALLPIVAALLAHYRLVDGDTSSTLVIVALIAEGPVILLSWALSRQRTRERHARYKRA</sequence>
<reference evidence="2 3" key="2">
    <citation type="journal article" date="2015" name="Stand. Genomic Sci.">
        <title>Draft genome sequence of marine-derived Streptomyces sp. TP-A0598, a producer of anti-MRSA antibiotic lydicamycins.</title>
        <authorList>
            <person name="Komaki H."/>
            <person name="Ichikawa N."/>
            <person name="Hosoyama A."/>
            <person name="Fujita N."/>
            <person name="Igarashi Y."/>
        </authorList>
    </citation>
    <scope>NUCLEOTIDE SEQUENCE [LARGE SCALE GENOMIC DNA]</scope>
    <source>
        <strain evidence="2 3">NBRC 110027</strain>
    </source>
</reference>
<reference evidence="3" key="1">
    <citation type="submission" date="2014-09" db="EMBL/GenBank/DDBJ databases">
        <title>Whole genome shotgun sequence of Streptomyces sp. NBRC 110027.</title>
        <authorList>
            <person name="Komaki H."/>
            <person name="Ichikawa N."/>
            <person name="Katano-Makiyama Y."/>
            <person name="Hosoyama A."/>
            <person name="Hashimoto M."/>
            <person name="Uohara A."/>
            <person name="Kitahashi Y."/>
            <person name="Ohji S."/>
            <person name="Kimura A."/>
            <person name="Yamazoe A."/>
            <person name="Igarashi Y."/>
            <person name="Fujita N."/>
        </authorList>
    </citation>
    <scope>NUCLEOTIDE SEQUENCE [LARGE SCALE GENOMIC DNA]</scope>
    <source>
        <strain evidence="3">NBRC 110027</strain>
    </source>
</reference>
<keyword evidence="3" id="KW-1185">Reference proteome</keyword>
<evidence type="ECO:0000313" key="3">
    <source>
        <dbReference type="Proteomes" id="UP000048965"/>
    </source>
</evidence>
<proteinExistence type="predicted"/>
<organism evidence="2 3">
    <name type="scientific">Streptomyces lydicamycinicus</name>
    <dbReference type="NCBI Taxonomy" id="1546107"/>
    <lineage>
        <taxon>Bacteria</taxon>
        <taxon>Bacillati</taxon>
        <taxon>Actinomycetota</taxon>
        <taxon>Actinomycetes</taxon>
        <taxon>Kitasatosporales</taxon>
        <taxon>Streptomycetaceae</taxon>
        <taxon>Streptomyces</taxon>
    </lineage>
</organism>
<evidence type="ECO:0000313" key="2">
    <source>
        <dbReference type="EMBL" id="GAO09849.1"/>
    </source>
</evidence>
<dbReference type="EMBL" id="BBNO01000006">
    <property type="protein sequence ID" value="GAO09849.1"/>
    <property type="molecule type" value="Genomic_DNA"/>
</dbReference>
<evidence type="ECO:0000256" key="1">
    <source>
        <dbReference type="SAM" id="Phobius"/>
    </source>
</evidence>
<comment type="caution">
    <text evidence="2">The sequence shown here is derived from an EMBL/GenBank/DDBJ whole genome shotgun (WGS) entry which is preliminary data.</text>
</comment>
<accession>A0A0P4RB73</accession>
<keyword evidence="1" id="KW-1133">Transmembrane helix</keyword>
<protein>
    <submittedName>
        <fullName evidence="2">Copper-transporting P-type ATPase</fullName>
    </submittedName>
</protein>
<keyword evidence="1" id="KW-0812">Transmembrane</keyword>
<keyword evidence="1" id="KW-0472">Membrane</keyword>